<comment type="caution">
    <text evidence="1">The sequence shown here is derived from an EMBL/GenBank/DDBJ whole genome shotgun (WGS) entry which is preliminary data.</text>
</comment>
<keyword evidence="1" id="KW-0830">Ubiquinone</keyword>
<evidence type="ECO:0000313" key="1">
    <source>
        <dbReference type="EMBL" id="KOO08416.1"/>
    </source>
</evidence>
<dbReference type="AlphaFoldDB" id="A0A0M0I255"/>
<name>A0A0M0I255_9VIBR</name>
<accession>A0A0M0I255</accession>
<keyword evidence="2" id="KW-1185">Reference proteome</keyword>
<dbReference type="PATRIC" id="fig|171383.3.peg.1520"/>
<dbReference type="EMBL" id="LHPI01000004">
    <property type="protein sequence ID" value="KOO08416.1"/>
    <property type="molecule type" value="Genomic_DNA"/>
</dbReference>
<proteinExistence type="predicted"/>
<organism evidence="1 2">
    <name type="scientific">Vibrio hepatarius</name>
    <dbReference type="NCBI Taxonomy" id="171383"/>
    <lineage>
        <taxon>Bacteria</taxon>
        <taxon>Pseudomonadati</taxon>
        <taxon>Pseudomonadota</taxon>
        <taxon>Gammaproteobacteria</taxon>
        <taxon>Vibrionales</taxon>
        <taxon>Vibrionaceae</taxon>
        <taxon>Vibrio</taxon>
        <taxon>Vibrio oreintalis group</taxon>
    </lineage>
</organism>
<dbReference type="RefSeq" id="WP_053408574.1">
    <property type="nucleotide sequence ID" value="NZ_DAIPHI010000001.1"/>
</dbReference>
<reference evidence="2" key="1">
    <citation type="submission" date="2015-08" db="EMBL/GenBank/DDBJ databases">
        <title>Vibrio galatheae sp. nov., a novel member of the Vibrionaceae family isolated from the Solomon Islands.</title>
        <authorList>
            <person name="Giubergia S."/>
            <person name="Machado H."/>
            <person name="Mateiu R.V."/>
            <person name="Gram L."/>
        </authorList>
    </citation>
    <scope>NUCLEOTIDE SEQUENCE [LARGE SCALE GENOMIC DNA]</scope>
    <source>
        <strain evidence="2">DSM 19134</strain>
    </source>
</reference>
<dbReference type="STRING" id="171383.AKJ31_07390"/>
<protein>
    <submittedName>
        <fullName evidence="1">3-demethylubiquinone-9 3-methyltransferase</fullName>
    </submittedName>
</protein>
<evidence type="ECO:0000313" key="2">
    <source>
        <dbReference type="Proteomes" id="UP000037530"/>
    </source>
</evidence>
<keyword evidence="1" id="KW-0489">Methyltransferase</keyword>
<sequence length="63" mass="7426">MTGKVVETNKSQLRKDFYAQISHLQAYTLPQTKPTLSLLTEEELQELEAMWVEHSVWKIKQNH</sequence>
<dbReference type="GO" id="GO:0008168">
    <property type="term" value="F:methyltransferase activity"/>
    <property type="evidence" value="ECO:0007669"/>
    <property type="project" value="UniProtKB-KW"/>
</dbReference>
<keyword evidence="1" id="KW-0808">Transferase</keyword>
<dbReference type="GO" id="GO:0032259">
    <property type="term" value="P:methylation"/>
    <property type="evidence" value="ECO:0007669"/>
    <property type="project" value="UniProtKB-KW"/>
</dbReference>
<gene>
    <name evidence="1" type="ORF">AKJ31_07390</name>
</gene>
<dbReference type="Proteomes" id="UP000037530">
    <property type="component" value="Unassembled WGS sequence"/>
</dbReference>